<reference evidence="1" key="1">
    <citation type="journal article" date="2019" name="Environ. Microbiol.">
        <title>Fungal ecological strategies reflected in gene transcription - a case study of two litter decomposers.</title>
        <authorList>
            <person name="Barbi F."/>
            <person name="Kohler A."/>
            <person name="Barry K."/>
            <person name="Baskaran P."/>
            <person name="Daum C."/>
            <person name="Fauchery L."/>
            <person name="Ihrmark K."/>
            <person name="Kuo A."/>
            <person name="LaButti K."/>
            <person name="Lipzen A."/>
            <person name="Morin E."/>
            <person name="Grigoriev I.V."/>
            <person name="Henrissat B."/>
            <person name="Lindahl B."/>
            <person name="Martin F."/>
        </authorList>
    </citation>
    <scope>NUCLEOTIDE SEQUENCE</scope>
    <source>
        <strain evidence="1">JB14</strain>
    </source>
</reference>
<evidence type="ECO:0000313" key="1">
    <source>
        <dbReference type="EMBL" id="KAE9393882.1"/>
    </source>
</evidence>
<evidence type="ECO:0000313" key="2">
    <source>
        <dbReference type="Proteomes" id="UP000799118"/>
    </source>
</evidence>
<name>A0A6A4H6T5_9AGAR</name>
<organism evidence="1 2">
    <name type="scientific">Gymnopus androsaceus JB14</name>
    <dbReference type="NCBI Taxonomy" id="1447944"/>
    <lineage>
        <taxon>Eukaryota</taxon>
        <taxon>Fungi</taxon>
        <taxon>Dikarya</taxon>
        <taxon>Basidiomycota</taxon>
        <taxon>Agaricomycotina</taxon>
        <taxon>Agaricomycetes</taxon>
        <taxon>Agaricomycetidae</taxon>
        <taxon>Agaricales</taxon>
        <taxon>Marasmiineae</taxon>
        <taxon>Omphalotaceae</taxon>
        <taxon>Gymnopus</taxon>
    </lineage>
</organism>
<proteinExistence type="predicted"/>
<dbReference type="Pfam" id="PF10173">
    <property type="entry name" value="Mit_KHE1"/>
    <property type="match status" value="1"/>
</dbReference>
<sequence>MPPTPKSLQSMQRIIALPITRPRNPKHNASKLLTYYQFQVHLPKSTKLKVDEPSQSRWKPQGGYIHWARTKALDTWANFGKAPEGNWKLKVFRTGERLVDRIDFEEHALKAVDPSMGPAIVNITGQGTQGNNEKRKVMIPLLYAPSIHNAEASLAQLRDLVQIREPRHRKGFWIWALLTPLTFPFKLIPIIPNFPFFFCVYRLWSHYRAYRASQYLAALIKHGHVVPAPSLELNAIYKQFGLKSVAAPPSEPLSQDSADSKAVTFSPSTAEGVDMLLTLEAVPDIVSTFSLEETSASDMYRAFEQARVRTILST</sequence>
<dbReference type="GO" id="GO:0005743">
    <property type="term" value="C:mitochondrial inner membrane"/>
    <property type="evidence" value="ECO:0007669"/>
    <property type="project" value="TreeGrafter"/>
</dbReference>
<dbReference type="PANTHER" id="PTHR28062:SF1">
    <property type="entry name" value="TRANSMEMBRANE PROTEIN"/>
    <property type="match status" value="1"/>
</dbReference>
<dbReference type="InterPro" id="IPR018786">
    <property type="entry name" value="Mit_KHE1"/>
</dbReference>
<dbReference type="GO" id="GO:1902600">
    <property type="term" value="P:proton transmembrane transport"/>
    <property type="evidence" value="ECO:0007669"/>
    <property type="project" value="TreeGrafter"/>
</dbReference>
<dbReference type="AlphaFoldDB" id="A0A6A4H6T5"/>
<dbReference type="OrthoDB" id="5562676at2759"/>
<gene>
    <name evidence="1" type="ORF">BT96DRAFT_1022823</name>
</gene>
<keyword evidence="2" id="KW-1185">Reference proteome</keyword>
<dbReference type="GO" id="GO:0006813">
    <property type="term" value="P:potassium ion transport"/>
    <property type="evidence" value="ECO:0007669"/>
    <property type="project" value="TreeGrafter"/>
</dbReference>
<dbReference type="Proteomes" id="UP000799118">
    <property type="component" value="Unassembled WGS sequence"/>
</dbReference>
<dbReference type="EMBL" id="ML769562">
    <property type="protein sequence ID" value="KAE9393882.1"/>
    <property type="molecule type" value="Genomic_DNA"/>
</dbReference>
<protein>
    <submittedName>
        <fullName evidence="1">Uncharacterized protein</fullName>
    </submittedName>
</protein>
<dbReference type="PANTHER" id="PTHR28062">
    <property type="entry name" value="K+-H+ EXCHANGE-LIKE PROTEIN"/>
    <property type="match status" value="1"/>
</dbReference>
<accession>A0A6A4H6T5</accession>